<gene>
    <name evidence="1" type="ORF">BS50DRAFT_505574</name>
</gene>
<organism evidence="1 2">
    <name type="scientific">Corynespora cassiicola Philippines</name>
    <dbReference type="NCBI Taxonomy" id="1448308"/>
    <lineage>
        <taxon>Eukaryota</taxon>
        <taxon>Fungi</taxon>
        <taxon>Dikarya</taxon>
        <taxon>Ascomycota</taxon>
        <taxon>Pezizomycotina</taxon>
        <taxon>Dothideomycetes</taxon>
        <taxon>Pleosporomycetidae</taxon>
        <taxon>Pleosporales</taxon>
        <taxon>Corynesporascaceae</taxon>
        <taxon>Corynespora</taxon>
    </lineage>
</organism>
<feature type="non-terminal residue" evidence="1">
    <location>
        <position position="1"/>
    </location>
</feature>
<sequence length="61" mass="7167">LRQYKFKIIYILSKENRKVDILSRKTDITETKLINKAAIFKQALDSTLKPAHSINFIIIVY</sequence>
<evidence type="ECO:0000313" key="1">
    <source>
        <dbReference type="EMBL" id="PSN60874.1"/>
    </source>
</evidence>
<protein>
    <submittedName>
        <fullName evidence="1">Uncharacterized protein</fullName>
    </submittedName>
</protein>
<keyword evidence="2" id="KW-1185">Reference proteome</keyword>
<dbReference type="EMBL" id="KZ678146">
    <property type="protein sequence ID" value="PSN60874.1"/>
    <property type="molecule type" value="Genomic_DNA"/>
</dbReference>
<dbReference type="AlphaFoldDB" id="A0A2T2N631"/>
<proteinExistence type="predicted"/>
<reference evidence="1 2" key="1">
    <citation type="journal article" date="2018" name="Front. Microbiol.">
        <title>Genome-Wide Analysis of Corynespora cassiicola Leaf Fall Disease Putative Effectors.</title>
        <authorList>
            <person name="Lopez D."/>
            <person name="Ribeiro S."/>
            <person name="Label P."/>
            <person name="Fumanal B."/>
            <person name="Venisse J.S."/>
            <person name="Kohler A."/>
            <person name="de Oliveira R.R."/>
            <person name="Labutti K."/>
            <person name="Lipzen A."/>
            <person name="Lail K."/>
            <person name="Bauer D."/>
            <person name="Ohm R.A."/>
            <person name="Barry K.W."/>
            <person name="Spatafora J."/>
            <person name="Grigoriev I.V."/>
            <person name="Martin F.M."/>
            <person name="Pujade-Renaud V."/>
        </authorList>
    </citation>
    <scope>NUCLEOTIDE SEQUENCE [LARGE SCALE GENOMIC DNA]</scope>
    <source>
        <strain evidence="1 2">Philippines</strain>
    </source>
</reference>
<dbReference type="Proteomes" id="UP000240883">
    <property type="component" value="Unassembled WGS sequence"/>
</dbReference>
<accession>A0A2T2N631</accession>
<evidence type="ECO:0000313" key="2">
    <source>
        <dbReference type="Proteomes" id="UP000240883"/>
    </source>
</evidence>
<name>A0A2T2N631_CORCC</name>